<dbReference type="EMBL" id="GL996503">
    <property type="protein sequence ID" value="EGW31209.1"/>
    <property type="molecule type" value="Genomic_DNA"/>
</dbReference>
<feature type="region of interest" description="Disordered" evidence="1">
    <location>
        <begin position="1"/>
        <end position="78"/>
    </location>
</feature>
<feature type="region of interest" description="Disordered" evidence="1">
    <location>
        <begin position="152"/>
        <end position="174"/>
    </location>
</feature>
<dbReference type="KEGG" id="spaa:SPAPADRAFT_141071"/>
<dbReference type="eggNOG" id="ENOG502TBYA">
    <property type="taxonomic scope" value="Eukaryota"/>
</dbReference>
<feature type="compositionally biased region" description="Polar residues" evidence="1">
    <location>
        <begin position="66"/>
        <end position="78"/>
    </location>
</feature>
<protein>
    <submittedName>
        <fullName evidence="2">Uncharacterized protein</fullName>
    </submittedName>
</protein>
<proteinExistence type="predicted"/>
<evidence type="ECO:0000256" key="1">
    <source>
        <dbReference type="SAM" id="MobiDB-lite"/>
    </source>
</evidence>
<dbReference type="AlphaFoldDB" id="G3AQY0"/>
<dbReference type="InParanoid" id="G3AQY0"/>
<keyword evidence="3" id="KW-1185">Reference proteome</keyword>
<dbReference type="OrthoDB" id="4020802at2759"/>
<sequence length="256" mass="28830">MTIHSITSGTNSPIDNTSPHFGGSLSVIGAKPDPNQYKKDNSDSSAPQSKPASFSPDPPDYPHSYHASNPRSRSISTPTRIALSSSENKICQWYCCSCGQSYGSVIYKDADGHVETREEHERNNNTDPNTNYILDNLKYYSQVVYRDHLHTVTNIPRPNNDNHSMRKSKSSEPMYSDCIQPKPMILNYTSSSPPSPTMNPVTTPLMSPISLDLQNNNTINYQERIIISAPTRFTCHRCDHMMCPYCPKLRLKDLDR</sequence>
<organism evidence="3">
    <name type="scientific">Spathaspora passalidarum (strain NRRL Y-27907 / 11-Y1)</name>
    <dbReference type="NCBI Taxonomy" id="619300"/>
    <lineage>
        <taxon>Eukaryota</taxon>
        <taxon>Fungi</taxon>
        <taxon>Dikarya</taxon>
        <taxon>Ascomycota</taxon>
        <taxon>Saccharomycotina</taxon>
        <taxon>Pichiomycetes</taxon>
        <taxon>Debaryomycetaceae</taxon>
        <taxon>Spathaspora</taxon>
    </lineage>
</organism>
<feature type="compositionally biased region" description="Polar residues" evidence="1">
    <location>
        <begin position="43"/>
        <end position="52"/>
    </location>
</feature>
<dbReference type="HOGENOM" id="CLU_079930_0_0_1"/>
<reference evidence="2 3" key="1">
    <citation type="journal article" date="2011" name="Proc. Natl. Acad. Sci. U.S.A.">
        <title>Comparative genomics of xylose-fermenting fungi for enhanced biofuel production.</title>
        <authorList>
            <person name="Wohlbach D.J."/>
            <person name="Kuo A."/>
            <person name="Sato T.K."/>
            <person name="Potts K.M."/>
            <person name="Salamov A.A."/>
            <person name="LaButti K.M."/>
            <person name="Sun H."/>
            <person name="Clum A."/>
            <person name="Pangilinan J.L."/>
            <person name="Lindquist E.A."/>
            <person name="Lucas S."/>
            <person name="Lapidus A."/>
            <person name="Jin M."/>
            <person name="Gunawan C."/>
            <person name="Balan V."/>
            <person name="Dale B.E."/>
            <person name="Jeffries T.W."/>
            <person name="Zinkel R."/>
            <person name="Barry K.W."/>
            <person name="Grigoriev I.V."/>
            <person name="Gasch A.P."/>
        </authorList>
    </citation>
    <scope>NUCLEOTIDE SEQUENCE [LARGE SCALE GENOMIC DNA]</scope>
    <source>
        <strain evidence="3">NRRL Y-27907 / 11-Y1</strain>
    </source>
</reference>
<dbReference type="GeneID" id="18870340"/>
<evidence type="ECO:0000313" key="3">
    <source>
        <dbReference type="Proteomes" id="UP000000709"/>
    </source>
</evidence>
<evidence type="ECO:0000313" key="2">
    <source>
        <dbReference type="EMBL" id="EGW31209.1"/>
    </source>
</evidence>
<dbReference type="OMA" id="TRFTCHR"/>
<name>G3AQY0_SPAPN</name>
<accession>G3AQY0</accession>
<feature type="compositionally biased region" description="Polar residues" evidence="1">
    <location>
        <begin position="152"/>
        <end position="162"/>
    </location>
</feature>
<feature type="compositionally biased region" description="Polar residues" evidence="1">
    <location>
        <begin position="1"/>
        <end position="19"/>
    </location>
</feature>
<dbReference type="Proteomes" id="UP000000709">
    <property type="component" value="Unassembled WGS sequence"/>
</dbReference>
<dbReference type="RefSeq" id="XP_007375987.1">
    <property type="nucleotide sequence ID" value="XM_007375925.1"/>
</dbReference>
<gene>
    <name evidence="2" type="ORF">SPAPADRAFT_141071</name>
</gene>